<gene>
    <name evidence="1" type="ORF">AB0I59_39775</name>
</gene>
<proteinExistence type="predicted"/>
<keyword evidence="2" id="KW-1185">Reference proteome</keyword>
<evidence type="ECO:0000313" key="1">
    <source>
        <dbReference type="EMBL" id="MEV0974769.1"/>
    </source>
</evidence>
<organism evidence="1 2">
    <name type="scientific">Microtetraspora glauca</name>
    <dbReference type="NCBI Taxonomy" id="1996"/>
    <lineage>
        <taxon>Bacteria</taxon>
        <taxon>Bacillati</taxon>
        <taxon>Actinomycetota</taxon>
        <taxon>Actinomycetes</taxon>
        <taxon>Streptosporangiales</taxon>
        <taxon>Streptosporangiaceae</taxon>
        <taxon>Microtetraspora</taxon>
    </lineage>
</organism>
<comment type="caution">
    <text evidence="1">The sequence shown here is derived from an EMBL/GenBank/DDBJ whole genome shotgun (WGS) entry which is preliminary data.</text>
</comment>
<protein>
    <submittedName>
        <fullName evidence="1">Uncharacterized protein</fullName>
    </submittedName>
</protein>
<evidence type="ECO:0000313" key="2">
    <source>
        <dbReference type="Proteomes" id="UP001551675"/>
    </source>
</evidence>
<dbReference type="EMBL" id="JBFALK010000035">
    <property type="protein sequence ID" value="MEV0974769.1"/>
    <property type="molecule type" value="Genomic_DNA"/>
</dbReference>
<name>A0ABV3GT29_MICGL</name>
<sequence>MTERQADGHAHLYYPPILNGLDYLDSVVDHLSGEPNPRNLKYAVLHLQAATEVLLKARLLQEHWSLVFKDPGRADRGRFESGAFESCATSEAIIRLRNILAVELPKSATDEISQLTKWRNALQHYGLIAPAPAVESRAAHILDFLLLFINEYLMPGLSGEDAEYAYETAYHIRSRLSHIRALIQARMDRLSPVLAPHAERTVSCPDCGQLALVVGSAPLRCRFCDEEHRNPVNLAQFYVGIALGKEWEPGYEDLATWPIQRCPGCAEDTLVLEAGTAAAPRSHTPLCFACGGIFPTGG</sequence>
<dbReference type="Proteomes" id="UP001551675">
    <property type="component" value="Unassembled WGS sequence"/>
</dbReference>
<dbReference type="RefSeq" id="WP_358141754.1">
    <property type="nucleotide sequence ID" value="NZ_JBFALK010000035.1"/>
</dbReference>
<accession>A0ABV3GT29</accession>
<reference evidence="1 2" key="1">
    <citation type="submission" date="2024-06" db="EMBL/GenBank/DDBJ databases">
        <title>The Natural Products Discovery Center: Release of the First 8490 Sequenced Strains for Exploring Actinobacteria Biosynthetic Diversity.</title>
        <authorList>
            <person name="Kalkreuter E."/>
            <person name="Kautsar S.A."/>
            <person name="Yang D."/>
            <person name="Bader C.D."/>
            <person name="Teijaro C.N."/>
            <person name="Fluegel L."/>
            <person name="Davis C.M."/>
            <person name="Simpson J.R."/>
            <person name="Lauterbach L."/>
            <person name="Steele A.D."/>
            <person name="Gui C."/>
            <person name="Meng S."/>
            <person name="Li G."/>
            <person name="Viehrig K."/>
            <person name="Ye F."/>
            <person name="Su P."/>
            <person name="Kiefer A.F."/>
            <person name="Nichols A."/>
            <person name="Cepeda A.J."/>
            <person name="Yan W."/>
            <person name="Fan B."/>
            <person name="Jiang Y."/>
            <person name="Adhikari A."/>
            <person name="Zheng C.-J."/>
            <person name="Schuster L."/>
            <person name="Cowan T.M."/>
            <person name="Smanski M.J."/>
            <person name="Chevrette M.G."/>
            <person name="De Carvalho L.P.S."/>
            <person name="Shen B."/>
        </authorList>
    </citation>
    <scope>NUCLEOTIDE SEQUENCE [LARGE SCALE GENOMIC DNA]</scope>
    <source>
        <strain evidence="1 2">NPDC050100</strain>
    </source>
</reference>